<evidence type="ECO:0000313" key="4">
    <source>
        <dbReference type="Proteomes" id="UP000234966"/>
    </source>
</evidence>
<dbReference type="InterPro" id="IPR038731">
    <property type="entry name" value="RgtA/B/C-like"/>
</dbReference>
<organism evidence="3 4">
    <name type="scientific">Fischerella thermalis CCMEE 5330</name>
    <dbReference type="NCBI Taxonomy" id="2019670"/>
    <lineage>
        <taxon>Bacteria</taxon>
        <taxon>Bacillati</taxon>
        <taxon>Cyanobacteriota</taxon>
        <taxon>Cyanophyceae</taxon>
        <taxon>Nostocales</taxon>
        <taxon>Hapalosiphonaceae</taxon>
        <taxon>Fischerella</taxon>
    </lineage>
</organism>
<feature type="transmembrane region" description="Helical" evidence="1">
    <location>
        <begin position="94"/>
        <end position="116"/>
    </location>
</feature>
<feature type="transmembrane region" description="Helical" evidence="1">
    <location>
        <begin position="352"/>
        <end position="371"/>
    </location>
</feature>
<dbReference type="Pfam" id="PF13231">
    <property type="entry name" value="PMT_2"/>
    <property type="match status" value="1"/>
</dbReference>
<feature type="transmembrane region" description="Helical" evidence="1">
    <location>
        <begin position="287"/>
        <end position="305"/>
    </location>
</feature>
<name>A0A2N6MNF8_9CYAN</name>
<feature type="transmembrane region" description="Helical" evidence="1">
    <location>
        <begin position="123"/>
        <end position="142"/>
    </location>
</feature>
<gene>
    <name evidence="3" type="ORF">CEN41_01570</name>
</gene>
<feature type="domain" description="Glycosyltransferase RgtA/B/C/D-like" evidence="2">
    <location>
        <begin position="75"/>
        <end position="228"/>
    </location>
</feature>
<evidence type="ECO:0000313" key="3">
    <source>
        <dbReference type="EMBL" id="PMB48252.1"/>
    </source>
</evidence>
<dbReference type="Proteomes" id="UP000234966">
    <property type="component" value="Unassembled WGS sequence"/>
</dbReference>
<feature type="transmembrane region" description="Helical" evidence="1">
    <location>
        <begin position="210"/>
        <end position="228"/>
    </location>
</feature>
<evidence type="ECO:0000259" key="2">
    <source>
        <dbReference type="Pfam" id="PF13231"/>
    </source>
</evidence>
<dbReference type="AlphaFoldDB" id="A0A2N6MNF8"/>
<protein>
    <recommendedName>
        <fullName evidence="2">Glycosyltransferase RgtA/B/C/D-like domain-containing protein</fullName>
    </recommendedName>
</protein>
<feature type="transmembrane region" description="Helical" evidence="1">
    <location>
        <begin position="263"/>
        <end position="280"/>
    </location>
</feature>
<keyword evidence="1" id="KW-0812">Transmembrane</keyword>
<keyword evidence="1" id="KW-0472">Membrane</keyword>
<keyword evidence="1" id="KW-1133">Transmembrane helix</keyword>
<evidence type="ECO:0000256" key="1">
    <source>
        <dbReference type="SAM" id="Phobius"/>
    </source>
</evidence>
<accession>A0A2N6MNF8</accession>
<feature type="transmembrane region" description="Helical" evidence="1">
    <location>
        <begin position="12"/>
        <end position="31"/>
    </location>
</feature>
<feature type="transmembrane region" description="Helical" evidence="1">
    <location>
        <begin position="178"/>
        <end position="204"/>
    </location>
</feature>
<sequence length="528" mass="59127">MTLLPRVQTGLYAGAFLILGFAFVIYALYAVNLMQFPFDYDQGEGFELVDSIMLARGESPYRSVEEFPFYASNYPPLYHVLAIPFVWAFGPEYWYGRLLSYLSTLVTASVISYTVWRETKHRPVAILAGLAFLSANTIYHIGPLFRQHISMVMFETLAVVALWRAFPKKDTRGIALGFFLLICAGYTKQLAAITAVAVILWLLLQNPRRAILWTIGFGLAGSAIFLWLTWITDGEWWRQTIVANVGGINAVQVFALFNLYWKLYGFLIVPAGLWVAYELYFSRISLINVWFVVSLILGGSASGTWGGGDSYFATSIAALCMASGFLLGRLANRTLTFPDNVYSRLLRPFARYAPTLFATAAVIVPLLYLGYGRATFKMPTEGAFAPLAQALNIQPNALGRFYDSAGYDVGGYAQIGHFTTAEDIANGFRIVDLIRSSDRRTLSEEAGFSLVAGREVITNPTQLLNLWRAGQFDGSALLEMINEREFAFIVLRARFYPDPVLIAIDTHYELDQIIPMNGFNYEILRPRD</sequence>
<dbReference type="EMBL" id="NMQI01000031">
    <property type="protein sequence ID" value="PMB48252.1"/>
    <property type="molecule type" value="Genomic_DNA"/>
</dbReference>
<proteinExistence type="predicted"/>
<reference evidence="3 4" key="1">
    <citation type="submission" date="2017-07" db="EMBL/GenBank/DDBJ databases">
        <title>Genomes of Fischerella (Mastigocladus) sp. strains.</title>
        <authorList>
            <person name="Miller S.R."/>
        </authorList>
    </citation>
    <scope>NUCLEOTIDE SEQUENCE [LARGE SCALE GENOMIC DNA]</scope>
    <source>
        <strain evidence="3 4">CCMEE 5330</strain>
    </source>
</reference>
<feature type="transmembrane region" description="Helical" evidence="1">
    <location>
        <begin position="311"/>
        <end position="331"/>
    </location>
</feature>
<comment type="caution">
    <text evidence="3">The sequence shown here is derived from an EMBL/GenBank/DDBJ whole genome shotgun (WGS) entry which is preliminary data.</text>
</comment>